<evidence type="ECO:0000313" key="2">
    <source>
        <dbReference type="EMBL" id="EEH55250.1"/>
    </source>
</evidence>
<dbReference type="AlphaFoldDB" id="C1MY07"/>
<keyword evidence="1" id="KW-0732">Signal</keyword>
<gene>
    <name evidence="2" type="ORF">MICPUCDRAFT_60355</name>
</gene>
<reference evidence="2 3" key="1">
    <citation type="journal article" date="2009" name="Science">
        <title>Green evolution and dynamic adaptations revealed by genomes of the marine picoeukaryotes Micromonas.</title>
        <authorList>
            <person name="Worden A.Z."/>
            <person name="Lee J.H."/>
            <person name="Mock T."/>
            <person name="Rouze P."/>
            <person name="Simmons M.P."/>
            <person name="Aerts A.L."/>
            <person name="Allen A.E."/>
            <person name="Cuvelier M.L."/>
            <person name="Derelle E."/>
            <person name="Everett M.V."/>
            <person name="Foulon E."/>
            <person name="Grimwood J."/>
            <person name="Gundlach H."/>
            <person name="Henrissat B."/>
            <person name="Napoli C."/>
            <person name="McDonald S.M."/>
            <person name="Parker M.S."/>
            <person name="Rombauts S."/>
            <person name="Salamov A."/>
            <person name="Von Dassow P."/>
            <person name="Badger J.H."/>
            <person name="Coutinho P.M."/>
            <person name="Demir E."/>
            <person name="Dubchak I."/>
            <person name="Gentemann C."/>
            <person name="Eikrem W."/>
            <person name="Gready J.E."/>
            <person name="John U."/>
            <person name="Lanier W."/>
            <person name="Lindquist E.A."/>
            <person name="Lucas S."/>
            <person name="Mayer K.F."/>
            <person name="Moreau H."/>
            <person name="Not F."/>
            <person name="Otillar R."/>
            <person name="Panaud O."/>
            <person name="Pangilinan J."/>
            <person name="Paulsen I."/>
            <person name="Piegu B."/>
            <person name="Poliakov A."/>
            <person name="Robbens S."/>
            <person name="Schmutz J."/>
            <person name="Toulza E."/>
            <person name="Wyss T."/>
            <person name="Zelensky A."/>
            <person name="Zhou K."/>
            <person name="Armbrust E.V."/>
            <person name="Bhattacharya D."/>
            <person name="Goodenough U.W."/>
            <person name="Van de Peer Y."/>
            <person name="Grigoriev I.V."/>
        </authorList>
    </citation>
    <scope>NUCLEOTIDE SEQUENCE [LARGE SCALE GENOMIC DNA]</scope>
    <source>
        <strain evidence="2 3">CCMP1545</strain>
    </source>
</reference>
<accession>C1MY07</accession>
<sequence>MASRRVFHPVDRILLPLLLLLVVLAAAAPERALAQDPGGAGAGSSAQLCALDQRVADGICVPCPPGATNDAGDDPALGADTTCACAIDEKVVSNACAPCDHGSVSAGGDRVPGPNTTCAACDENFRVGDEIPASCVACAPGTTNVAGDLVANGATACDAIECGVNERVVSHACAPCPPGTVNAAGGDDASANEDTDCDPVVCGVDERVRAHACVACADGTTNAAGDDASGSDTACDVAPAFGDDAHGAATPYASFVGAFCTLVPIRPHDGGFSLTVATDDVSVVRYAVVEAAASASVDRAAVLDGAVANAIRTGAVRLDPNVRGRLGDARIKIAGLNPSTAYDVHVVASSPSTLAHTELKTLTVVTHAGYVDDEAIFGEMCGREDSDDVTRDLAWEYAAWKMSDAYLSTSAAERDEREAYHNRAYAWCLKRGRTNREAVELGRDARGDPKDVFYTAGGSERIGRVEGNRNVLRRLGLDRHAMW</sequence>
<evidence type="ECO:0000313" key="3">
    <source>
        <dbReference type="Proteomes" id="UP000001876"/>
    </source>
</evidence>
<dbReference type="GeneID" id="9686229"/>
<keyword evidence="3" id="KW-1185">Reference proteome</keyword>
<dbReference type="SUPFAM" id="SSF57184">
    <property type="entry name" value="Growth factor receptor domain"/>
    <property type="match status" value="1"/>
</dbReference>
<protein>
    <submittedName>
        <fullName evidence="2">Predicted protein</fullName>
    </submittedName>
</protein>
<organism evidence="3">
    <name type="scientific">Micromonas pusilla (strain CCMP1545)</name>
    <name type="common">Picoplanktonic green alga</name>
    <dbReference type="NCBI Taxonomy" id="564608"/>
    <lineage>
        <taxon>Eukaryota</taxon>
        <taxon>Viridiplantae</taxon>
        <taxon>Chlorophyta</taxon>
        <taxon>Mamiellophyceae</taxon>
        <taxon>Mamiellales</taxon>
        <taxon>Mamiellaceae</taxon>
        <taxon>Micromonas</taxon>
    </lineage>
</organism>
<feature type="chain" id="PRO_5002910557" evidence="1">
    <location>
        <begin position="35"/>
        <end position="483"/>
    </location>
</feature>
<proteinExistence type="predicted"/>
<dbReference type="InterPro" id="IPR009030">
    <property type="entry name" value="Growth_fac_rcpt_cys_sf"/>
</dbReference>
<dbReference type="Proteomes" id="UP000001876">
    <property type="component" value="Unassembled WGS sequence"/>
</dbReference>
<dbReference type="EMBL" id="GG663742">
    <property type="protein sequence ID" value="EEH55250.1"/>
    <property type="molecule type" value="Genomic_DNA"/>
</dbReference>
<name>C1MY07_MICPC</name>
<dbReference type="KEGG" id="mpp:MICPUCDRAFT_60355"/>
<evidence type="ECO:0000256" key="1">
    <source>
        <dbReference type="SAM" id="SignalP"/>
    </source>
</evidence>
<feature type="signal peptide" evidence="1">
    <location>
        <begin position="1"/>
        <end position="34"/>
    </location>
</feature>
<dbReference type="RefSeq" id="XP_003060481.1">
    <property type="nucleotide sequence ID" value="XM_003060435.1"/>
</dbReference>